<evidence type="ECO:0000313" key="2">
    <source>
        <dbReference type="Proteomes" id="UP001218218"/>
    </source>
</evidence>
<reference evidence="1" key="1">
    <citation type="submission" date="2023-03" db="EMBL/GenBank/DDBJ databases">
        <title>Massive genome expansion in bonnet fungi (Mycena s.s.) driven by repeated elements and novel gene families across ecological guilds.</title>
        <authorList>
            <consortium name="Lawrence Berkeley National Laboratory"/>
            <person name="Harder C.B."/>
            <person name="Miyauchi S."/>
            <person name="Viragh M."/>
            <person name="Kuo A."/>
            <person name="Thoen E."/>
            <person name="Andreopoulos B."/>
            <person name="Lu D."/>
            <person name="Skrede I."/>
            <person name="Drula E."/>
            <person name="Henrissat B."/>
            <person name="Morin E."/>
            <person name="Kohler A."/>
            <person name="Barry K."/>
            <person name="LaButti K."/>
            <person name="Morin E."/>
            <person name="Salamov A."/>
            <person name="Lipzen A."/>
            <person name="Mereny Z."/>
            <person name="Hegedus B."/>
            <person name="Baldrian P."/>
            <person name="Stursova M."/>
            <person name="Weitz H."/>
            <person name="Taylor A."/>
            <person name="Grigoriev I.V."/>
            <person name="Nagy L.G."/>
            <person name="Martin F."/>
            <person name="Kauserud H."/>
        </authorList>
    </citation>
    <scope>NUCLEOTIDE SEQUENCE</scope>
    <source>
        <strain evidence="1">CBHHK002</strain>
    </source>
</reference>
<protein>
    <submittedName>
        <fullName evidence="1">S-adenosyl-L-methionine-dependent methyltransferase</fullName>
    </submittedName>
</protein>
<dbReference type="EMBL" id="JARIHO010000014">
    <property type="protein sequence ID" value="KAJ7350572.1"/>
    <property type="molecule type" value="Genomic_DNA"/>
</dbReference>
<proteinExistence type="predicted"/>
<dbReference type="SUPFAM" id="SSF53335">
    <property type="entry name" value="S-adenosyl-L-methionine-dependent methyltransferases"/>
    <property type="match status" value="1"/>
</dbReference>
<dbReference type="Gene3D" id="3.40.50.150">
    <property type="entry name" value="Vaccinia Virus protein VP39"/>
    <property type="match status" value="1"/>
</dbReference>
<keyword evidence="1" id="KW-0489">Methyltransferase</keyword>
<dbReference type="GO" id="GO:0008168">
    <property type="term" value="F:methyltransferase activity"/>
    <property type="evidence" value="ECO:0007669"/>
    <property type="project" value="UniProtKB-KW"/>
</dbReference>
<keyword evidence="2" id="KW-1185">Reference proteome</keyword>
<organism evidence="1 2">
    <name type="scientific">Mycena albidolilacea</name>
    <dbReference type="NCBI Taxonomy" id="1033008"/>
    <lineage>
        <taxon>Eukaryota</taxon>
        <taxon>Fungi</taxon>
        <taxon>Dikarya</taxon>
        <taxon>Basidiomycota</taxon>
        <taxon>Agaricomycotina</taxon>
        <taxon>Agaricomycetes</taxon>
        <taxon>Agaricomycetidae</taxon>
        <taxon>Agaricales</taxon>
        <taxon>Marasmiineae</taxon>
        <taxon>Mycenaceae</taxon>
        <taxon>Mycena</taxon>
    </lineage>
</organism>
<dbReference type="Proteomes" id="UP001218218">
    <property type="component" value="Unassembled WGS sequence"/>
</dbReference>
<dbReference type="GO" id="GO:0032259">
    <property type="term" value="P:methylation"/>
    <property type="evidence" value="ECO:0007669"/>
    <property type="project" value="UniProtKB-KW"/>
</dbReference>
<keyword evidence="1" id="KW-0808">Transferase</keyword>
<dbReference type="InterPro" id="IPR029063">
    <property type="entry name" value="SAM-dependent_MTases_sf"/>
</dbReference>
<dbReference type="CDD" id="cd02440">
    <property type="entry name" value="AdoMet_MTases"/>
    <property type="match status" value="1"/>
</dbReference>
<comment type="caution">
    <text evidence="1">The sequence shown here is derived from an EMBL/GenBank/DDBJ whole genome shotgun (WGS) entry which is preliminary data.</text>
</comment>
<name>A0AAD7EU93_9AGAR</name>
<evidence type="ECO:0000313" key="1">
    <source>
        <dbReference type="EMBL" id="KAJ7350572.1"/>
    </source>
</evidence>
<gene>
    <name evidence="1" type="ORF">DFH08DRAFT_112965</name>
</gene>
<dbReference type="AlphaFoldDB" id="A0AAD7EU93"/>
<sequence>MHNGIATFLNHELTPAPLGKPRNILEIGAGSGAWAIQAAKLYPEAEVVAVDMNPLPSRPLPPNVRYQQLNVLQPFPFEAGSFDVVHIRLVLCHLPDAHSVLSRIIDLVSPGGWLLIDEIDWTEAFDGLDKAPGVKRGLTALVKSMEAEAGDPHYGKSLKPYLEASDKLSEIHVREVELPVYPVPEEPGLAGLTQMMRKALVGAIGAAKVSTATVGITKEVQENFLAEMAREDLEWQYSCALYFAHVQKRA</sequence>
<dbReference type="Pfam" id="PF13489">
    <property type="entry name" value="Methyltransf_23"/>
    <property type="match status" value="1"/>
</dbReference>
<accession>A0AAD7EU93</accession>
<dbReference type="PANTHER" id="PTHR43591">
    <property type="entry name" value="METHYLTRANSFERASE"/>
    <property type="match status" value="1"/>
</dbReference>